<evidence type="ECO:0000256" key="1">
    <source>
        <dbReference type="ARBA" id="ARBA00000085"/>
    </source>
</evidence>
<keyword evidence="3" id="KW-0597">Phosphoprotein</keyword>
<dbReference type="InterPro" id="IPR036890">
    <property type="entry name" value="HATPase_C_sf"/>
</dbReference>
<dbReference type="Pfam" id="PF02518">
    <property type="entry name" value="HATPase_c"/>
    <property type="match status" value="1"/>
</dbReference>
<comment type="catalytic activity">
    <reaction evidence="1">
        <text>ATP + protein L-histidine = ADP + protein N-phospho-L-histidine.</text>
        <dbReference type="EC" id="2.7.13.3"/>
    </reaction>
</comment>
<dbReference type="InterPro" id="IPR003594">
    <property type="entry name" value="HATPase_dom"/>
</dbReference>
<dbReference type="SUPFAM" id="SSF55874">
    <property type="entry name" value="ATPase domain of HSP90 chaperone/DNA topoisomerase II/histidine kinase"/>
    <property type="match status" value="1"/>
</dbReference>
<evidence type="ECO:0000256" key="3">
    <source>
        <dbReference type="ARBA" id="ARBA00022553"/>
    </source>
</evidence>
<dbReference type="AlphaFoldDB" id="A0A918GR71"/>
<keyword evidence="9" id="KW-1185">Reference proteome</keyword>
<dbReference type="PANTHER" id="PTHR44936">
    <property type="entry name" value="SENSOR PROTEIN CREC"/>
    <property type="match status" value="1"/>
</dbReference>
<proteinExistence type="predicted"/>
<protein>
    <recommendedName>
        <fullName evidence="2">histidine kinase</fullName>
        <ecNumber evidence="2">2.7.13.3</ecNumber>
    </recommendedName>
</protein>
<dbReference type="GO" id="GO:0004673">
    <property type="term" value="F:protein histidine kinase activity"/>
    <property type="evidence" value="ECO:0007669"/>
    <property type="project" value="UniProtKB-EC"/>
</dbReference>
<gene>
    <name evidence="8" type="ORF">GCM10010171_56980</name>
</gene>
<reference evidence="8" key="2">
    <citation type="submission" date="2020-09" db="EMBL/GenBank/DDBJ databases">
        <authorList>
            <person name="Sun Q."/>
            <person name="Ohkuma M."/>
        </authorList>
    </citation>
    <scope>NUCLEOTIDE SEQUENCE</scope>
    <source>
        <strain evidence="8">JCM 3276</strain>
    </source>
</reference>
<reference evidence="8" key="1">
    <citation type="journal article" date="2014" name="Int. J. Syst. Evol. Microbiol.">
        <title>Complete genome sequence of Corynebacterium casei LMG S-19264T (=DSM 44701T), isolated from a smear-ripened cheese.</title>
        <authorList>
            <consortium name="US DOE Joint Genome Institute (JGI-PGF)"/>
            <person name="Walter F."/>
            <person name="Albersmeier A."/>
            <person name="Kalinowski J."/>
            <person name="Ruckert C."/>
        </authorList>
    </citation>
    <scope>NUCLEOTIDE SEQUENCE</scope>
    <source>
        <strain evidence="8">JCM 3276</strain>
    </source>
</reference>
<dbReference type="Proteomes" id="UP000660680">
    <property type="component" value="Unassembled WGS sequence"/>
</dbReference>
<dbReference type="PANTHER" id="PTHR44936:SF9">
    <property type="entry name" value="SENSOR PROTEIN CREC"/>
    <property type="match status" value="1"/>
</dbReference>
<feature type="domain" description="Histidine kinase/HSP90-like ATPase" evidence="7">
    <location>
        <begin position="227"/>
        <end position="323"/>
    </location>
</feature>
<dbReference type="EC" id="2.7.13.3" evidence="2"/>
<dbReference type="InterPro" id="IPR050980">
    <property type="entry name" value="2C_sensor_his_kinase"/>
</dbReference>
<dbReference type="GO" id="GO:0000160">
    <property type="term" value="P:phosphorelay signal transduction system"/>
    <property type="evidence" value="ECO:0007669"/>
    <property type="project" value="UniProtKB-KW"/>
</dbReference>
<sequence length="324" mass="35077">MLAVVLGVGVLLVALVVATALVLRAVRASTAKQPQDPAWGDTAERFERSVATLADLNLDMSRFERSVAMLEDLRLDTSRFWESVVMLADLQPTMANMTSRLAEPAAIGPTEVTDARIVAELNHALQTPLRGLGYAVRNLENLPDEVLIEERAKRLADMAAMLDSCTAALATFRGLVTTVASVPSRQPSLNEAVRAFGDSIPSPNDEPIAINIVGLPDRVDGFSNHYLLTMLQPLVENAIEGCVPGGTVEITCIDHGDAVEFTVFNPVDRPVDQDVLFAPRRTTKDGHQGLGVSIVSRLAEFERGDLTADTTDTGVRMRVVLPRR</sequence>
<evidence type="ECO:0000256" key="5">
    <source>
        <dbReference type="ARBA" id="ARBA00022777"/>
    </source>
</evidence>
<evidence type="ECO:0000256" key="4">
    <source>
        <dbReference type="ARBA" id="ARBA00022679"/>
    </source>
</evidence>
<evidence type="ECO:0000313" key="9">
    <source>
        <dbReference type="Proteomes" id="UP000660680"/>
    </source>
</evidence>
<keyword evidence="6" id="KW-0902">Two-component regulatory system</keyword>
<keyword evidence="5" id="KW-0418">Kinase</keyword>
<name>A0A918GR71_9PSEU</name>
<evidence type="ECO:0000259" key="7">
    <source>
        <dbReference type="Pfam" id="PF02518"/>
    </source>
</evidence>
<evidence type="ECO:0000256" key="6">
    <source>
        <dbReference type="ARBA" id="ARBA00023012"/>
    </source>
</evidence>
<evidence type="ECO:0000313" key="8">
    <source>
        <dbReference type="EMBL" id="GGS54445.1"/>
    </source>
</evidence>
<keyword evidence="4" id="KW-0808">Transferase</keyword>
<accession>A0A918GR71</accession>
<dbReference type="Gene3D" id="3.30.565.10">
    <property type="entry name" value="Histidine kinase-like ATPase, C-terminal domain"/>
    <property type="match status" value="1"/>
</dbReference>
<organism evidence="8 9">
    <name type="scientific">Actinokineospora fastidiosa</name>
    <dbReference type="NCBI Taxonomy" id="1816"/>
    <lineage>
        <taxon>Bacteria</taxon>
        <taxon>Bacillati</taxon>
        <taxon>Actinomycetota</taxon>
        <taxon>Actinomycetes</taxon>
        <taxon>Pseudonocardiales</taxon>
        <taxon>Pseudonocardiaceae</taxon>
        <taxon>Actinokineospora</taxon>
    </lineage>
</organism>
<comment type="caution">
    <text evidence="8">The sequence shown here is derived from an EMBL/GenBank/DDBJ whole genome shotgun (WGS) entry which is preliminary data.</text>
</comment>
<evidence type="ECO:0000256" key="2">
    <source>
        <dbReference type="ARBA" id="ARBA00012438"/>
    </source>
</evidence>
<dbReference type="RefSeq" id="WP_189213695.1">
    <property type="nucleotide sequence ID" value="NZ_BMRB01000007.1"/>
</dbReference>
<dbReference type="EMBL" id="BMRB01000007">
    <property type="protein sequence ID" value="GGS54445.1"/>
    <property type="molecule type" value="Genomic_DNA"/>
</dbReference>